<feature type="region of interest" description="Disordered" evidence="3">
    <location>
        <begin position="3552"/>
        <end position="3628"/>
    </location>
</feature>
<dbReference type="InterPro" id="IPR001313">
    <property type="entry name" value="Pumilio_RNA-bd_rpt"/>
</dbReference>
<dbReference type="Pfam" id="PF00443">
    <property type="entry name" value="UCH"/>
    <property type="match status" value="1"/>
</dbReference>
<dbReference type="Gene3D" id="1.25.10.10">
    <property type="entry name" value="Leucine-rich Repeat Variant"/>
    <property type="match status" value="1"/>
</dbReference>
<feature type="region of interest" description="Disordered" evidence="3">
    <location>
        <begin position="1957"/>
        <end position="1984"/>
    </location>
</feature>
<feature type="domain" description="USP" evidence="4">
    <location>
        <begin position="1557"/>
        <end position="1938"/>
    </location>
</feature>
<dbReference type="SMART" id="SM00025">
    <property type="entry name" value="Pumilio"/>
    <property type="match status" value="5"/>
</dbReference>
<dbReference type="InterPro" id="IPR018200">
    <property type="entry name" value="USP_CS"/>
</dbReference>
<feature type="compositionally biased region" description="Basic and acidic residues" evidence="3">
    <location>
        <begin position="3616"/>
        <end position="3628"/>
    </location>
</feature>
<feature type="compositionally biased region" description="Polar residues" evidence="3">
    <location>
        <begin position="3555"/>
        <end position="3585"/>
    </location>
</feature>
<evidence type="ECO:0000313" key="6">
    <source>
        <dbReference type="EMBL" id="KAK2947549.1"/>
    </source>
</evidence>
<dbReference type="PROSITE" id="PS50235">
    <property type="entry name" value="USP_3"/>
    <property type="match status" value="1"/>
</dbReference>
<dbReference type="InterPro" id="IPR001394">
    <property type="entry name" value="Peptidase_C19_UCH"/>
</dbReference>
<feature type="region of interest" description="Disordered" evidence="3">
    <location>
        <begin position="3715"/>
        <end position="3809"/>
    </location>
</feature>
<evidence type="ECO:0000259" key="4">
    <source>
        <dbReference type="PROSITE" id="PS50235"/>
    </source>
</evidence>
<gene>
    <name evidence="6" type="ORF">BLNAU_17515</name>
</gene>
<dbReference type="PROSITE" id="PS50302">
    <property type="entry name" value="PUM"/>
    <property type="match status" value="1"/>
</dbReference>
<feature type="region of interest" description="Disordered" evidence="3">
    <location>
        <begin position="4026"/>
        <end position="4059"/>
    </location>
</feature>
<accession>A0ABQ9X701</accession>
<dbReference type="EMBL" id="JARBJD010000197">
    <property type="protein sequence ID" value="KAK2947549.1"/>
    <property type="molecule type" value="Genomic_DNA"/>
</dbReference>
<dbReference type="InterPro" id="IPR016024">
    <property type="entry name" value="ARM-type_fold"/>
</dbReference>
<protein>
    <submittedName>
        <fullName evidence="6">Ubiquitin carboxyl-terminal hydrolase 34</fullName>
        <ecNumber evidence="6">3.4.19.12</ecNumber>
    </submittedName>
</protein>
<dbReference type="Proteomes" id="UP001281761">
    <property type="component" value="Unassembled WGS sequence"/>
</dbReference>
<dbReference type="PROSITE" id="PS00972">
    <property type="entry name" value="USP_1"/>
    <property type="match status" value="1"/>
</dbReference>
<dbReference type="InterPro" id="IPR038765">
    <property type="entry name" value="Papain-like_cys_pep_sf"/>
</dbReference>
<keyword evidence="6" id="KW-0378">Hydrolase</keyword>
<proteinExistence type="predicted"/>
<feature type="repeat" description="Pumilio" evidence="2">
    <location>
        <begin position="4167"/>
        <end position="4202"/>
    </location>
</feature>
<dbReference type="InterPro" id="IPR028889">
    <property type="entry name" value="USP"/>
</dbReference>
<dbReference type="SUPFAM" id="SSF54001">
    <property type="entry name" value="Cysteine proteinases"/>
    <property type="match status" value="1"/>
</dbReference>
<dbReference type="Gene3D" id="3.90.70.10">
    <property type="entry name" value="Cysteine proteinases"/>
    <property type="match status" value="1"/>
</dbReference>
<dbReference type="InterPro" id="IPR033133">
    <property type="entry name" value="PUM-HD"/>
</dbReference>
<comment type="caution">
    <text evidence="6">The sequence shown here is derived from an EMBL/GenBank/DDBJ whole genome shotgun (WGS) entry which is preliminary data.</text>
</comment>
<feature type="compositionally biased region" description="Polar residues" evidence="3">
    <location>
        <begin position="3763"/>
        <end position="3796"/>
    </location>
</feature>
<feature type="compositionally biased region" description="Basic and acidic residues" evidence="3">
    <location>
        <begin position="3715"/>
        <end position="3736"/>
    </location>
</feature>
<evidence type="ECO:0000256" key="1">
    <source>
        <dbReference type="ARBA" id="ARBA00022737"/>
    </source>
</evidence>
<sequence>MEPDFARYAQSLTYLLEESNMIQENIQLVHSHLKQAATSFDSLYIERMKDETQNMLVEHLSTLIFTLDLDSLSPQSRPYPRRILKWAGKLLRNTSDNVLSLPSSLFNLEEISRAISLQLLTSSVLELKREGILILQTLIPKPTPTFSLPLSTIQPTHDDPITTPSQLASFLQSNNILQIIYGPQTHVNLVSQFHPILEFLVTQSDFDITFLATLWNQHCQHRTDENKEVLNTIDRIIPHLSAQQSAQFIASLLDPANQSKTPAPSENPNYPVTYPPHPSVYSGITLLPLPRPEPPIHFPSVITVELTPTIIELLDKIARESTSVPFLISITSFLVSILIGDEASVTLSNQLQQPVFDALLDTLSTFISSCTKHELSTTILSILLKKMDHFQTSDTIFPILALLMTHVNDAPLIPSKIRGFMNTRPTFLPSCLDMIRRIKMAATADSASTLTDLRASCDPTGPQLSHKLFIPFKIQDFNFEPPYSIVNPPSQNTKECQKSDSPLEDSCPFNCLIPNPHHIPITTLRFSSLTFAQIMDSLLQFVTLFFPHSSQPNTFFLQIWDMCVVDALDDAEFQAAVSLLQRKISSTHPFGDTLVWRRILFVEDDEIQKSWKACQNGGTTEKERRELVLPFAPIALPNKLEELFSMVFETAALYQNVAFSQQRLLPLMNYFFHAFIHNGLPPSVLEDTQNTAESIPLAQLSTLRVNPVSQRLMKAVLASFGRATPSALPTTRTHLILSSLSILNDLRHLPSSPTLISRSDAHLLIKAENAAFLLTEFLSTYDASLPPTNRKEIERHGPLTKRFVEVKGVRDNKLVHEKMEMDELDCTQSVKQVLMMKYPIWMKGVKLVDMFDNDVTYVSILLGQYPENSTFNAFFQPSINLRKAPVADNLIFQLSDTSLSDHPAFLLSENWTTITLASRYSPTLRQYCTTLIRNIPSSPNLRKNIALAEKDDLDAMLRGDGEMVLADETNLLYTLQVLDSIMRATHSAVSPRSSNESPVDRPPLASMIAGLDDEDTQRMEDDLSPDVTLFTLSTDLFTDKPIKNRTITVSSPNLEPERNTVSTKHILIDEWRERFSINGGLSHLVSLFVQSVSESMKTHSSERQPSTIQIMLASIIFQFLCDGDSTQLHLGGLSRLLEQMSTADISLPFSKTAMETMLADTPFNMSSDECADQQLPAVITLFVSLFHFLISLGTKQNVQLRHNDEIDLIHPTSPAFSAPFSFLSLTDGQILSFLRPGETEAFIERVESVSRGNFISTRTMVDQANEISEPDWSDTTHQTVFINILTLLARLVSQYPSCLMNTLFSPSLQSYLFFLQVNDYPDNLTHAIQSFLATLKAIPPPNASLPSQPFTHLLNTIALSLLLFLPKLRTSSFLVQELLIELPIILSEQHPIYTLVPDAFIAFREPAESAFRVLALLIAHLSHHVFLDSFTQPDTFASFVLVLIHRWILYLHSLTDTHPQTTALINRITASEPLNLASRLLDLLTTPTNGFNEPKLLHEETRTTALSLLSLSITLSDHMTNGFREHFEKVYSEVISPVFVQEVPVDVSCGFRTMPYSGLSNLGATCYMNSIIQHLFFHKPLRFTIFSTSPEIPLVDESDASKPPPRNVVARRQRENEAVEFWLALQKLFSEMQESRLSFINTNEFTSHFKREGQAVNPHRQEDAMEFLTSVFDRVETVLAMQNQQNAVKRYFYGCYCQKIICDCGHVSTTEQPFNMLSVDVKETSLINALAVSTEAEAIGSGEGGYTCSTCGQKGLAYRRALLKNLPNTLIVHLKRFEHNYDTNEDTKLNDYFEFPIGELDLSQFLQESYDETEAGLDGKSLFNKIKTQMEQKQERIIGNQTKNENALYHLTGVVIHIGTAGKGHYLSLIRDESAPAKTSQWFEFNDRQVKPFPEKSLRDFCFGKDRFDEDVGGGRAGLKRMRIQKDYSAYLLIYQRKTKKDEWENTPDFIIEEEERQKKEKGEVIKQNEEKKAEEEKEMVKDEPAPVRHFSLTQLPTPEEEKHLVPPFLLSNIQESNAYITKHALFNTPHFHSLVSSISAHELNTFPTIPTSLDTSPLAITSIHLQMVLNSSQIPTEQFLSHIALLENFFMSYPNSAHQFLLMMVDELASNRSQLISGTVDDHMIMFDKFMFRSHPDWRQAFLRMCLTSCAVVLETVLGGLVGSKEDNKIAVSSLSLLTEFILLVLEKLPELLQAAGSIIDVINFLTELARLSPPTKLILIHLQFIPRLVDLLPNKNDHWKAKYAARNARSTESLLVDTNKGELTKFIANAGLMCSKIVLNNLAAEWHAMIMDHCEKIVTKHSVFHLPREFFEESMRTWRKQEGQEESDDTPFAVPENGLHPLLLLPTLEQFLPFCRFTRLFPTWIFLSCRNTPICLTLWLSTLLRRMKQSSIAIPIILPIILGVLVSIDDGIQSGSLALTNADLIPTTVTHIIQICGQSQKDKFDVPPFAILAFYLKLSPRLTDAVVSNVVQLLALLKTDTPIDTVESIFFLIRRCVGKCEPNTITSEEDAGQPILLRQSKAYSASLTIGKPLYADFVDCADRHIDTSLFSTNNLPFNDAAAFVVAARGWTVNSSEQPKNEGQRGPIFERQPLVQTQFNRQVTPSNFASLTSLTIPFTPFSPFYSEIFDQWRKSDETKVTVAGHFVSNERLNTVFGQRMYEEHNFEPAFVTVVNSAERLRQSRMMTNKEPVSELKCFNNAGIGDEATHESGQADFPKYLQVVKSAFIPFLASLPQRKNIVLEEKNGLEEFISSHGAFVFFNMLSYFVSERSEPEVSECWTLVVEQLPVLVECLTVARANTKSTGSVITLISLLALFSSLFGRDPTLLSQFGFGEERGETYDGMMFVELESLLEYKPITTIHKSIWVLSLSFLYFFSSNPKAVEEILKYPHFLPLFLKHIIDSSLSTCDCTRHIMQLLIADNPQLMNFFFDRIVKELSSAPVHQHLLPVLFPFLFVSDLPVGLRNYQSNHRAVCKLPTPIEATGQTYLEDLVNRHRTVDEDVRQARAALCTRLFREKQFILLKIMEQSIQLAESETMKEFWDSRSSVCNAWMHLDVILSFFEDVYPSLSTSDKTNLLPTQTFDLMWRDLQAYSSLGMPHPIRIVAHRTILASLKNGYFLRSAMRDLANGLNWSIGMEYSEVGNTKPRDVQQKVSIAPLYSAFSMEQNHNRNELSTADVGLTILVSRVPTPTQATMKQGRAGRFLDGFLVDQSVRIDSYSKDSQPVYPPLRPPPTIPKSVFPARHYPDRKGISFHRSTLLALSNSIIEIIQTIFTKLQERDYIVEMDNSDDHPYKQHKNKHIWGLWKAAASFLTFTNQYPVEQLGYTFPITDMQRLPLSNSETLARALLSSTGIVSSYVARNVFDLLIRLQYPSLHFEIPSELPVDIIHQLAEEGNRHQNYPKIVERTIFHILSDFDRMYNIRKEINESSPTHSVDLRDIKSQTIFTQRVLVLFDEMNQNQPNPHLHEPQIVDTDTLTLYVMEVMIEDLKAAQILLAPKVPIFDDKDTIELIEKVSTMLELWDPVDEDMTIDRRLYLEVQNCLDAIQDDAHLSPSRATDSGSISPLDSTPFGISSPMQSEVNTHTFWGREDSKKPLRSLHSSVPSLRRPPLQGGNTHHEKEGFPEGGKHLETSRMHLMEINGEYQMVEIAGTPLSPATRSVAQTTLEWHPHSPTAQEIQKGDSGFYDQSAGLNTGRLTSNDDLSIWTDTEGFSSLRDHSTLEESKEPPRRSREDIVKNPTRYPTVVRCRSHWSQTGDTEETESPSNSDPCSDASSLKSRSQIHLLSTLPPAQSKSLSLLPPKGKEPNVTDDEDIKFGTWLSPSTSNISLPLFEDMTRSESNRTEAENSVSTPQQPFIIPTLSSNASLPHLVVNRVPISPTVPKTAHVTGFHGVSTFFPLTGISDPTCGSPDLVETVDQKIEEEEKEIVPLNAGRTLTFIPSQIQALSQNKPRNFVDNSSFAPRTLEFVPTTLTKSSVDLIKLTHHQLGPFVSTPTTPHIHHTLNAKNTLSTVLPVTPIPHLPATLEFSPRVSNSQSSPATSRGTSSPATVSFAGSTQSGPTLRLAQTLTPQISSPPAPSSHLSFIPLRTPNDINPSDPFFSFCEVRGQMNELLSTQGGCRFFQECLEAICAQTNENRPSRINPKDLGIPPPSPPTYLAYALELCTIDLAPNLPVLASDRFANYAMQLLVKKASPNLLHRLIACFSPSQLLTLSTHSFGAHTVQAMITQSASHPQLQKMLESAFTGECYSLLGDSVGYHVVYCFLQSWPNSACSFIVTDIISSPMALQAKANHLSLMKEKTKPRGNTKSQLYFFQLQRLVPYLGIEGAARVAISLIPDLQVLSEDSGANYFIQALIKNEWDKLDPSLSSWFFSAFIPLFPTLSSHRIASNVVDCLIANCGQQTISNLVSSLTSSPQVLSFLCQHPIAHYAVQKLCSGSVDETRQSLIDSILSLHDVLQPNPVGQRLLAFCHQLVYFSKFRNSEAK</sequence>
<keyword evidence="7" id="KW-1185">Reference proteome</keyword>
<dbReference type="PROSITE" id="PS50303">
    <property type="entry name" value="PUM_HD"/>
    <property type="match status" value="1"/>
</dbReference>
<dbReference type="GO" id="GO:0004843">
    <property type="term" value="F:cysteine-type deubiquitinase activity"/>
    <property type="evidence" value="ECO:0007669"/>
    <property type="project" value="UniProtKB-EC"/>
</dbReference>
<dbReference type="InterPro" id="IPR050164">
    <property type="entry name" value="Peptidase_C19"/>
</dbReference>
<evidence type="ECO:0000259" key="5">
    <source>
        <dbReference type="PROSITE" id="PS50303"/>
    </source>
</evidence>
<dbReference type="PANTHER" id="PTHR24006:SF827">
    <property type="entry name" value="UBIQUITIN CARBOXYL-TERMINAL HYDROLASE 34"/>
    <property type="match status" value="1"/>
</dbReference>
<dbReference type="SUPFAM" id="SSF48371">
    <property type="entry name" value="ARM repeat"/>
    <property type="match status" value="1"/>
</dbReference>
<dbReference type="PROSITE" id="PS00973">
    <property type="entry name" value="USP_2"/>
    <property type="match status" value="1"/>
</dbReference>
<reference evidence="6 7" key="1">
    <citation type="journal article" date="2022" name="bioRxiv">
        <title>Genomics of Preaxostyla Flagellates Illuminates Evolutionary Transitions and the Path Towards Mitochondrial Loss.</title>
        <authorList>
            <person name="Novak L.V.F."/>
            <person name="Treitli S.C."/>
            <person name="Pyrih J."/>
            <person name="Halakuc P."/>
            <person name="Pipaliya S.V."/>
            <person name="Vacek V."/>
            <person name="Brzon O."/>
            <person name="Soukal P."/>
            <person name="Eme L."/>
            <person name="Dacks J.B."/>
            <person name="Karnkowska A."/>
            <person name="Elias M."/>
            <person name="Hampl V."/>
        </authorList>
    </citation>
    <scope>NUCLEOTIDE SEQUENCE [LARGE SCALE GENOMIC DNA]</scope>
    <source>
        <strain evidence="6">NAU3</strain>
        <tissue evidence="6">Gut</tissue>
    </source>
</reference>
<evidence type="ECO:0000313" key="7">
    <source>
        <dbReference type="Proteomes" id="UP001281761"/>
    </source>
</evidence>
<feature type="domain" description="PUM-HD" evidence="5">
    <location>
        <begin position="4079"/>
        <end position="4473"/>
    </location>
</feature>
<feature type="compositionally biased region" description="Polar residues" evidence="3">
    <location>
        <begin position="4030"/>
        <end position="4059"/>
    </location>
</feature>
<organism evidence="6 7">
    <name type="scientific">Blattamonas nauphoetae</name>
    <dbReference type="NCBI Taxonomy" id="2049346"/>
    <lineage>
        <taxon>Eukaryota</taxon>
        <taxon>Metamonada</taxon>
        <taxon>Preaxostyla</taxon>
        <taxon>Oxymonadida</taxon>
        <taxon>Blattamonas</taxon>
    </lineage>
</organism>
<dbReference type="Pfam" id="PF00806">
    <property type="entry name" value="PUF"/>
    <property type="match status" value="1"/>
</dbReference>
<dbReference type="InterPro" id="IPR011989">
    <property type="entry name" value="ARM-like"/>
</dbReference>
<keyword evidence="1" id="KW-0677">Repeat</keyword>
<name>A0ABQ9X701_9EUKA</name>
<dbReference type="PANTHER" id="PTHR24006">
    <property type="entry name" value="UBIQUITIN CARBOXYL-TERMINAL HYDROLASE"/>
    <property type="match status" value="1"/>
</dbReference>
<evidence type="ECO:0000256" key="2">
    <source>
        <dbReference type="PROSITE-ProRule" id="PRU00317"/>
    </source>
</evidence>
<dbReference type="EC" id="3.4.19.12" evidence="6"/>
<evidence type="ECO:0000256" key="3">
    <source>
        <dbReference type="SAM" id="MobiDB-lite"/>
    </source>
</evidence>